<reference evidence="17 18" key="1">
    <citation type="submission" date="2015-01" db="EMBL/GenBank/DDBJ databases">
        <title>Evolution of Trichinella species and genotypes.</title>
        <authorList>
            <person name="Korhonen P.K."/>
            <person name="Edoardo P."/>
            <person name="Giuseppe L.R."/>
            <person name="Gasser R.B."/>
        </authorList>
    </citation>
    <scope>NUCLEOTIDE SEQUENCE [LARGE SCALE GENOMIC DNA]</scope>
    <source>
        <strain evidence="17">ISS470</strain>
    </source>
</reference>
<evidence type="ECO:0000256" key="2">
    <source>
        <dbReference type="ARBA" id="ARBA00010651"/>
    </source>
</evidence>
<dbReference type="OrthoDB" id="1637982at2759"/>
<feature type="region of interest" description="Disordered" evidence="13">
    <location>
        <begin position="201"/>
        <end position="250"/>
    </location>
</feature>
<evidence type="ECO:0000256" key="6">
    <source>
        <dbReference type="ARBA" id="ARBA00022989"/>
    </source>
</evidence>
<evidence type="ECO:0000256" key="8">
    <source>
        <dbReference type="ARBA" id="ARBA00023014"/>
    </source>
</evidence>
<feature type="region of interest" description="Disordered" evidence="13">
    <location>
        <begin position="372"/>
        <end position="449"/>
    </location>
</feature>
<feature type="region of interest" description="Disordered" evidence="13">
    <location>
        <begin position="462"/>
        <end position="500"/>
    </location>
</feature>
<evidence type="ECO:0000259" key="15">
    <source>
        <dbReference type="PROSITE" id="PS51296"/>
    </source>
</evidence>
<keyword evidence="7" id="KW-0408">Iron</keyword>
<comment type="similarity">
    <text evidence="12">Belongs to the ELL/occludin family.</text>
</comment>
<dbReference type="AlphaFoldDB" id="A0A0V1FW75"/>
<dbReference type="PROSITE" id="PS51296">
    <property type="entry name" value="RIESKE"/>
    <property type="match status" value="1"/>
</dbReference>
<dbReference type="GO" id="GO:0051537">
    <property type="term" value="F:2 iron, 2 sulfur cluster binding"/>
    <property type="evidence" value="ECO:0007669"/>
    <property type="project" value="UniProtKB-KW"/>
</dbReference>
<comment type="caution">
    <text evidence="17">The sequence shown here is derived from an EMBL/GenBank/DDBJ whole genome shotgun (WGS) entry which is preliminary data.</text>
</comment>
<feature type="region of interest" description="Disordered" evidence="13">
    <location>
        <begin position="643"/>
        <end position="747"/>
    </location>
</feature>
<dbReference type="InterPro" id="IPR014349">
    <property type="entry name" value="Rieske_Fe-S_prot"/>
</dbReference>
<name>A0A0V1FW75_TRIPS</name>
<keyword evidence="4" id="KW-0001">2Fe-2S</keyword>
<evidence type="ECO:0000256" key="7">
    <source>
        <dbReference type="ARBA" id="ARBA00023004"/>
    </source>
</evidence>
<keyword evidence="5" id="KW-0479">Metal-binding</keyword>
<dbReference type="CDD" id="cd03470">
    <property type="entry name" value="Rieske_cytochrome_bc1"/>
    <property type="match status" value="1"/>
</dbReference>
<dbReference type="InterPro" id="IPR042065">
    <property type="entry name" value="E3_ELL-like"/>
</dbReference>
<evidence type="ECO:0000256" key="3">
    <source>
        <dbReference type="ARBA" id="ARBA00022692"/>
    </source>
</evidence>
<accession>A0A0V1FW75</accession>
<dbReference type="InterPro" id="IPR019464">
    <property type="entry name" value="ELL_N"/>
</dbReference>
<dbReference type="Pfam" id="PF10390">
    <property type="entry name" value="ELL"/>
    <property type="match status" value="1"/>
</dbReference>
<keyword evidence="3" id="KW-0812">Transmembrane</keyword>
<feature type="compositionally biased region" description="Polar residues" evidence="13">
    <location>
        <begin position="719"/>
        <end position="730"/>
    </location>
</feature>
<evidence type="ECO:0000313" key="17">
    <source>
        <dbReference type="EMBL" id="KRY90267.1"/>
    </source>
</evidence>
<dbReference type="SUPFAM" id="SSF144292">
    <property type="entry name" value="occludin/ELL-like"/>
    <property type="match status" value="1"/>
</dbReference>
<dbReference type="Pfam" id="PF02921">
    <property type="entry name" value="UCR_TM"/>
    <property type="match status" value="1"/>
</dbReference>
<dbReference type="InterPro" id="IPR005805">
    <property type="entry name" value="Rieske_Fe-S_prot_C"/>
</dbReference>
<dbReference type="GO" id="GO:0003677">
    <property type="term" value="F:DNA binding"/>
    <property type="evidence" value="ECO:0007669"/>
    <property type="project" value="InterPro"/>
</dbReference>
<dbReference type="Proteomes" id="UP000054995">
    <property type="component" value="Unassembled WGS sequence"/>
</dbReference>
<dbReference type="Gene3D" id="1.10.10.2670">
    <property type="entry name" value="E3 ubiquitin-protein ligase"/>
    <property type="match status" value="1"/>
</dbReference>
<dbReference type="Pfam" id="PF00355">
    <property type="entry name" value="Rieske"/>
    <property type="match status" value="1"/>
</dbReference>
<dbReference type="InterPro" id="IPR010844">
    <property type="entry name" value="Occludin_ELL"/>
</dbReference>
<comment type="subcellular location">
    <subcellularLocation>
        <location evidence="1">Membrane</location>
        <topology evidence="1">Single-pass membrane protein</topology>
    </subcellularLocation>
</comment>
<feature type="domain" description="Rieske" evidence="15">
    <location>
        <begin position="1177"/>
        <end position="1245"/>
    </location>
</feature>
<dbReference type="InterPro" id="IPR037008">
    <property type="entry name" value="bc1_Rieske_TM_sf"/>
</dbReference>
<evidence type="ECO:0000256" key="9">
    <source>
        <dbReference type="ARBA" id="ARBA00023136"/>
    </source>
</evidence>
<keyword evidence="8" id="KW-0411">Iron-sulfur</keyword>
<dbReference type="SUPFAM" id="SSF46785">
    <property type="entry name" value="Winged helix' DNA-binding domain"/>
    <property type="match status" value="1"/>
</dbReference>
<comment type="similarity">
    <text evidence="2">Belongs to the Rieske iron-sulfur protein family.</text>
</comment>
<dbReference type="Gene3D" id="6.10.140.340">
    <property type="match status" value="1"/>
</dbReference>
<dbReference type="NCBIfam" id="TIGR01416">
    <property type="entry name" value="Rieske_proteo"/>
    <property type="match status" value="1"/>
</dbReference>
<feature type="compositionally biased region" description="Polar residues" evidence="13">
    <location>
        <begin position="686"/>
        <end position="709"/>
    </location>
</feature>
<evidence type="ECO:0000256" key="14">
    <source>
        <dbReference type="SAM" id="SignalP"/>
    </source>
</evidence>
<dbReference type="GO" id="GO:0006368">
    <property type="term" value="P:transcription elongation by RNA polymerase II"/>
    <property type="evidence" value="ECO:0007669"/>
    <property type="project" value="InterPro"/>
</dbReference>
<feature type="domain" description="OCEL" evidence="16">
    <location>
        <begin position="532"/>
        <end position="641"/>
    </location>
</feature>
<evidence type="ECO:0000256" key="1">
    <source>
        <dbReference type="ARBA" id="ARBA00004167"/>
    </source>
</evidence>
<dbReference type="GO" id="GO:0006383">
    <property type="term" value="P:transcription by RNA polymerase III"/>
    <property type="evidence" value="ECO:0007669"/>
    <property type="project" value="InterPro"/>
</dbReference>
<dbReference type="InterPro" id="IPR017941">
    <property type="entry name" value="Rieske_2Fe-2S"/>
</dbReference>
<feature type="chain" id="PRO_5006878261" evidence="14">
    <location>
        <begin position="21"/>
        <end position="1250"/>
    </location>
</feature>
<dbReference type="InterPro" id="IPR036390">
    <property type="entry name" value="WH_DNA-bd_sf"/>
</dbReference>
<keyword evidence="10" id="KW-1015">Disulfide bond</keyword>
<dbReference type="GO" id="GO:0046872">
    <property type="term" value="F:metal ion binding"/>
    <property type="evidence" value="ECO:0007669"/>
    <property type="project" value="UniProtKB-KW"/>
</dbReference>
<evidence type="ECO:0000313" key="18">
    <source>
        <dbReference type="Proteomes" id="UP000054995"/>
    </source>
</evidence>
<feature type="compositionally biased region" description="Low complexity" evidence="13">
    <location>
        <begin position="201"/>
        <end position="226"/>
    </location>
</feature>
<evidence type="ECO:0000256" key="5">
    <source>
        <dbReference type="ARBA" id="ARBA00022723"/>
    </source>
</evidence>
<dbReference type="SUPFAM" id="SSF50022">
    <property type="entry name" value="ISP domain"/>
    <property type="match status" value="1"/>
</dbReference>
<feature type="signal peptide" evidence="14">
    <location>
        <begin position="1"/>
        <end position="20"/>
    </location>
</feature>
<keyword evidence="14" id="KW-0732">Signal</keyword>
<proteinExistence type="inferred from homology"/>
<dbReference type="PRINTS" id="PR00162">
    <property type="entry name" value="RIESKE"/>
</dbReference>
<protein>
    <submittedName>
        <fullName evidence="17">Cytochrome b-c1 complex subunit Rieske, mitochondrial</fullName>
    </submittedName>
</protein>
<feature type="compositionally biased region" description="Basic residues" evidence="13">
    <location>
        <begin position="733"/>
        <end position="744"/>
    </location>
</feature>
<evidence type="ECO:0000256" key="10">
    <source>
        <dbReference type="ARBA" id="ARBA00023157"/>
    </source>
</evidence>
<dbReference type="SUPFAM" id="SSF81502">
    <property type="entry name" value="ISP transmembrane anchor"/>
    <property type="match status" value="1"/>
</dbReference>
<dbReference type="GO" id="GO:0005666">
    <property type="term" value="C:RNA polymerase III complex"/>
    <property type="evidence" value="ECO:0007669"/>
    <property type="project" value="InterPro"/>
</dbReference>
<dbReference type="Gene3D" id="2.102.10.10">
    <property type="entry name" value="Rieske [2Fe-2S] iron-sulphur domain"/>
    <property type="match status" value="1"/>
</dbReference>
<sequence>MIYNIMVGLWIFDFLHITGASLLEFSDLNFVDMTAASSEIFPLAQRDVNLPQVTAFVIKLTDTSLQSLQDSVRTCSGHAGSSSKFGSIEFQPDECRISFGPDAQAFKFTLSKVQDANTKGPQDAIEQCRDGGEWIKLGAVRHRIKVLATDDSYHNTKRKALQAEEEAKKSAPKVLKQPKVGVSKASEKIWNKVHDALNASSKRSINSASSSFQSSGSSQLISPSRSNGHQRHQLSSSTSTSSSLPTKSRFDITKKSVRERIIHHLIIRPSTASGMLSRLLKEGLSDVDRQQFEATFNSVAQVRGGKNQSSTSGSGCVYDLQPQCFSEVSCDWPFYTNYERQLVRRELNNGAQSSRGRNACVIDDIIPKKESTRVRPVTGSSSSSKLAKAMATAGSSSAGVEHSVQEHHHQSCRDLDKEKSTPNKQRSAVSDLPSSARIAPKEQSFSAANKRTLTNGFTELTTTHHRQASAHPASTTLQSRKRAADVDSQMPKSKKPPPIEQHIAVTSNGYGHCSSEMGVSNHNSSGSPPSNCSFWKDFPTIDSDEQRRRYKQAFDNDYPEYMSCYEQLNQFYEEIATMVNQLKQYDKNSDEYSQLERDICSKYHRWEEDKIVDEVRNRHYQLRLKLAVLKARVQDYDDRQSAKHFQMAARHPRLPLPGLSRGMAPRLPNLVPTKSRPLPNLAKAGQRQTPNVSSSSSAKTLARSTGAIATTTTNNNNNKVSSKASLPDNQRGSSRRGSRLRGNMKSRLMTSEGIFSEGFTNEFEIRSASDMDHYGEVVVEESFRKEIPDETDEEALEKLFYKENSEKLPTNFLTLLSENSISEEQQKKQAVRNVFFADQNCSPVFVQLPCAIANVAQRMLDCVSLKDDNANSVQSDLEKTGEMHVLEKFPEGHLGKLQLHKSGKVTLKLNSAHSLPLRMPVQINSDNFVEKLVCLHLNEKEPNAGTMDWLGTVKSRWIFRIQPELFLHTESNANKTTNVAMKIDLSRMNVSKKLLYGITGNIRHVELRKSACVYGLNFSPARFNNRNVMSKFTAYQSVFVKGLFTGSSQRYAHTDVTFPDFDEYRRDSTKDIKLRNEDTEVPRKMFSYLSLGVGTAATLYCTKTVALQVISYKGPPFSEEAGAVAEINLNLVPEGKNSTFLWRGKPVFVRHRTAKEINVESQVDISKLRDPEHDHQRVQKPEWLIVLAPCTHLGCVPIPYAGDYKGYFCPCHGSHYDASGRIRRGPAPRNLEVPYYTFKDENTVLIGKAQ</sequence>
<dbReference type="Pfam" id="PF05132">
    <property type="entry name" value="RNA_pol_Rpc4"/>
    <property type="match status" value="1"/>
</dbReference>
<comment type="cofactor">
    <cofactor evidence="11">
        <name>[2Fe-2S] cluster</name>
        <dbReference type="ChEBI" id="CHEBI:190135"/>
    </cofactor>
</comment>
<dbReference type="InterPro" id="IPR004192">
    <property type="entry name" value="Rieske_TM"/>
</dbReference>
<evidence type="ECO:0000256" key="4">
    <source>
        <dbReference type="ARBA" id="ARBA00022714"/>
    </source>
</evidence>
<gene>
    <name evidence="17" type="primary">UQCRFS1</name>
    <name evidence="17" type="ORF">T4D_13701</name>
</gene>
<dbReference type="PANTHER" id="PTHR10134">
    <property type="entry name" value="CYTOCHROME B-C1 COMPLEX SUBUNIT RIESKE, MITOCHONDRIAL"/>
    <property type="match status" value="1"/>
</dbReference>
<feature type="compositionally biased region" description="Basic and acidic residues" evidence="13">
    <location>
        <begin position="403"/>
        <end position="421"/>
    </location>
</feature>
<dbReference type="InterPro" id="IPR006317">
    <property type="entry name" value="Ubiquinol_cyt_c_Rdtase_Fe-S-su"/>
</dbReference>
<evidence type="ECO:0000256" key="11">
    <source>
        <dbReference type="ARBA" id="ARBA00034078"/>
    </source>
</evidence>
<dbReference type="InterPro" id="IPR036922">
    <property type="entry name" value="Rieske_2Fe-2S_sf"/>
</dbReference>
<keyword evidence="6" id="KW-1133">Transmembrane helix</keyword>
<evidence type="ECO:0000256" key="13">
    <source>
        <dbReference type="SAM" id="MobiDB-lite"/>
    </source>
</evidence>
<dbReference type="Pfam" id="PF07303">
    <property type="entry name" value="Occludin_ELL"/>
    <property type="match status" value="1"/>
</dbReference>
<dbReference type="GO" id="GO:0008023">
    <property type="term" value="C:transcription elongation factor complex"/>
    <property type="evidence" value="ECO:0007669"/>
    <property type="project" value="InterPro"/>
</dbReference>
<dbReference type="EMBL" id="JYDT01000023">
    <property type="protein sequence ID" value="KRY90267.1"/>
    <property type="molecule type" value="Genomic_DNA"/>
</dbReference>
<dbReference type="Gene3D" id="1.20.5.270">
    <property type="entry name" value="Ubiquinol cytochrome reductase, transmembrane domain"/>
    <property type="match status" value="1"/>
</dbReference>
<keyword evidence="18" id="KW-1185">Reference proteome</keyword>
<dbReference type="FunFam" id="2.102.10.10:FF:000001">
    <property type="entry name" value="Cytochrome b-c1 complex subunit Rieske, mitochondrial"/>
    <property type="match status" value="1"/>
</dbReference>
<dbReference type="PROSITE" id="PS51980">
    <property type="entry name" value="OCEL"/>
    <property type="match status" value="1"/>
</dbReference>
<evidence type="ECO:0000259" key="16">
    <source>
        <dbReference type="PROSITE" id="PS51980"/>
    </source>
</evidence>
<dbReference type="GO" id="GO:0016020">
    <property type="term" value="C:membrane"/>
    <property type="evidence" value="ECO:0007669"/>
    <property type="project" value="UniProtKB-SubCell"/>
</dbReference>
<evidence type="ECO:0000256" key="12">
    <source>
        <dbReference type="PROSITE-ProRule" id="PRU01324"/>
    </source>
</evidence>
<organism evidence="17 18">
    <name type="scientific">Trichinella pseudospiralis</name>
    <name type="common">Parasitic roundworm</name>
    <dbReference type="NCBI Taxonomy" id="6337"/>
    <lineage>
        <taxon>Eukaryota</taxon>
        <taxon>Metazoa</taxon>
        <taxon>Ecdysozoa</taxon>
        <taxon>Nematoda</taxon>
        <taxon>Enoplea</taxon>
        <taxon>Dorylaimia</taxon>
        <taxon>Trichinellida</taxon>
        <taxon>Trichinellidae</taxon>
        <taxon>Trichinella</taxon>
    </lineage>
</organism>
<dbReference type="InterPro" id="IPR007811">
    <property type="entry name" value="RPC4"/>
</dbReference>
<keyword evidence="9" id="KW-0472">Membrane</keyword>
<dbReference type="GO" id="GO:0008121">
    <property type="term" value="F:quinol-cytochrome-c reductase activity"/>
    <property type="evidence" value="ECO:0007669"/>
    <property type="project" value="InterPro"/>
</dbReference>